<protein>
    <submittedName>
        <fullName evidence="1">Uncharacterized protein</fullName>
    </submittedName>
</protein>
<proteinExistence type="predicted"/>
<evidence type="ECO:0000313" key="1">
    <source>
        <dbReference type="EMBL" id="GAA1005251.1"/>
    </source>
</evidence>
<name>A0ABN1SU32_9ACTN</name>
<gene>
    <name evidence="1" type="ORF">GCM10009564_09470</name>
</gene>
<dbReference type="Proteomes" id="UP001501072">
    <property type="component" value="Unassembled WGS sequence"/>
</dbReference>
<dbReference type="RefSeq" id="WP_346072159.1">
    <property type="nucleotide sequence ID" value="NZ_BAAAHU010000005.1"/>
</dbReference>
<dbReference type="EMBL" id="BAAAHU010000005">
    <property type="protein sequence ID" value="GAA1005251.1"/>
    <property type="molecule type" value="Genomic_DNA"/>
</dbReference>
<reference evidence="1 2" key="1">
    <citation type="journal article" date="2019" name="Int. J. Syst. Evol. Microbiol.">
        <title>The Global Catalogue of Microorganisms (GCM) 10K type strain sequencing project: providing services to taxonomists for standard genome sequencing and annotation.</title>
        <authorList>
            <consortium name="The Broad Institute Genomics Platform"/>
            <consortium name="The Broad Institute Genome Sequencing Center for Infectious Disease"/>
            <person name="Wu L."/>
            <person name="Ma J."/>
        </authorList>
    </citation>
    <scope>NUCLEOTIDE SEQUENCE [LARGE SCALE GENOMIC DNA]</scope>
    <source>
        <strain evidence="1 2">JCM 11269</strain>
    </source>
</reference>
<organism evidence="1 2">
    <name type="scientific">Streptomyces thermogriseus</name>
    <dbReference type="NCBI Taxonomy" id="75292"/>
    <lineage>
        <taxon>Bacteria</taxon>
        <taxon>Bacillati</taxon>
        <taxon>Actinomycetota</taxon>
        <taxon>Actinomycetes</taxon>
        <taxon>Kitasatosporales</taxon>
        <taxon>Streptomycetaceae</taxon>
        <taxon>Streptomyces</taxon>
    </lineage>
</organism>
<sequence>MIFEQQGRERFLDAVTGFEAAVRAQDADRSQHTFQELHRHFGQAGDHEITQAGPRLAALLPEVPPGPRGVVAVMAGACVERGADATRCAPHILDGLADALAAAGTFCERWAATGGGDFPEPDAGGPGPEIVERVGWEAATGWWSLPQWETASVAMLNRPAVRTGLDGARRTELLRALSAVEEDSGHVFKCLTYVLLVLDDEPLVVIHRPSGTGYALRMHGIGDNFQLHTLLADVLVGGGHIPGRAPSAEEAAVCRDAPGQVLTTGSFNLVAPDGEWIWNEGTPSDIPVVDGVRLLVLDPPPYGRSWPAGRFFPGMTGDLVLERVLDTAETERWAALCTPAG</sequence>
<comment type="caution">
    <text evidence="1">The sequence shown here is derived from an EMBL/GenBank/DDBJ whole genome shotgun (WGS) entry which is preliminary data.</text>
</comment>
<evidence type="ECO:0000313" key="2">
    <source>
        <dbReference type="Proteomes" id="UP001501072"/>
    </source>
</evidence>
<keyword evidence="2" id="KW-1185">Reference proteome</keyword>
<accession>A0ABN1SU32</accession>